<protein>
    <submittedName>
        <fullName evidence="4">Uncharacterized protein</fullName>
    </submittedName>
</protein>
<feature type="region of interest" description="Disordered" evidence="2">
    <location>
        <begin position="109"/>
        <end position="149"/>
    </location>
</feature>
<gene>
    <name evidence="4" type="ORF">g.59997</name>
    <name evidence="3" type="ORF">g.60015</name>
</gene>
<dbReference type="AlphaFoldDB" id="A0A1D2A6Q1"/>
<feature type="compositionally biased region" description="Polar residues" evidence="2">
    <location>
        <begin position="140"/>
        <end position="149"/>
    </location>
</feature>
<dbReference type="EMBL" id="GDKF01008519">
    <property type="protein sequence ID" value="JAT70103.1"/>
    <property type="molecule type" value="Transcribed_RNA"/>
</dbReference>
<accession>A0A1D2A6Q1</accession>
<evidence type="ECO:0000313" key="4">
    <source>
        <dbReference type="EMBL" id="JAT74896.1"/>
    </source>
</evidence>
<feature type="coiled-coil region" evidence="1">
    <location>
        <begin position="15"/>
        <end position="56"/>
    </location>
</feature>
<reference evidence="4" key="1">
    <citation type="submission" date="2015-08" db="EMBL/GenBank/DDBJ databases">
        <authorList>
            <person name="Babu N.S."/>
            <person name="Beckwith C.J."/>
            <person name="Beseler K.G."/>
            <person name="Brison A."/>
            <person name="Carone J.V."/>
            <person name="Caskin T.P."/>
            <person name="Diamond M."/>
            <person name="Durham M.E."/>
            <person name="Foxe J.M."/>
            <person name="Go M."/>
            <person name="Henderson B.A."/>
            <person name="Jones I.B."/>
            <person name="McGettigan J.A."/>
            <person name="Micheletti S.J."/>
            <person name="Nasrallah M.E."/>
            <person name="Ortiz D."/>
            <person name="Piller C.R."/>
            <person name="Privatt S.R."/>
            <person name="Schneider S.L."/>
            <person name="Sharp S."/>
            <person name="Smith T.C."/>
            <person name="Stanton J.D."/>
            <person name="Ullery H.E."/>
            <person name="Wilson R.J."/>
            <person name="Serrano M.G."/>
            <person name="Buck G."/>
            <person name="Lee V."/>
            <person name="Wang Y."/>
            <person name="Carvalho R."/>
            <person name="Voegtly L."/>
            <person name="Shi R."/>
            <person name="Duckworth R."/>
            <person name="Johnson A."/>
            <person name="Loviza R."/>
            <person name="Walstead R."/>
            <person name="Shah Z."/>
            <person name="Kiflezghi M."/>
            <person name="Wade K."/>
            <person name="Ball S.L."/>
            <person name="Bradley K.W."/>
            <person name="Asai D.J."/>
            <person name="Bowman C.A."/>
            <person name="Russell D.A."/>
            <person name="Pope W.H."/>
            <person name="Jacobs-Sera D."/>
            <person name="Hendrix R.W."/>
            <person name="Hatfull G.F."/>
        </authorList>
    </citation>
    <scope>NUCLEOTIDE SEQUENCE</scope>
</reference>
<evidence type="ECO:0000313" key="3">
    <source>
        <dbReference type="EMBL" id="JAT70103.1"/>
    </source>
</evidence>
<feature type="non-terminal residue" evidence="4">
    <location>
        <position position="1"/>
    </location>
</feature>
<dbReference type="EMBL" id="GDKF01003726">
    <property type="protein sequence ID" value="JAT74896.1"/>
    <property type="molecule type" value="Transcribed_RNA"/>
</dbReference>
<name>A0A1D2A6Q1_AUXPR</name>
<evidence type="ECO:0000256" key="1">
    <source>
        <dbReference type="SAM" id="Coils"/>
    </source>
</evidence>
<proteinExistence type="predicted"/>
<sequence length="149" mass="16049">NEEALARVRAIDEHLLEHRRQIQHLESTVTALRSEREEANKACEGLHAELERKKEMLATTQHDMEVCWVAGHCHGSGPGLLLPAAARWTCTLQGKARTSPFALATYSTGAGTPAQKGPGKHSQRAGGLPAALRGEAGKEVTSNNKKALI</sequence>
<organism evidence="4">
    <name type="scientific">Auxenochlorella protothecoides</name>
    <name type="common">Green microalga</name>
    <name type="synonym">Chlorella protothecoides</name>
    <dbReference type="NCBI Taxonomy" id="3075"/>
    <lineage>
        <taxon>Eukaryota</taxon>
        <taxon>Viridiplantae</taxon>
        <taxon>Chlorophyta</taxon>
        <taxon>core chlorophytes</taxon>
        <taxon>Trebouxiophyceae</taxon>
        <taxon>Chlorellales</taxon>
        <taxon>Chlorellaceae</taxon>
        <taxon>Auxenochlorella</taxon>
    </lineage>
</organism>
<evidence type="ECO:0000256" key="2">
    <source>
        <dbReference type="SAM" id="MobiDB-lite"/>
    </source>
</evidence>
<keyword evidence="1" id="KW-0175">Coiled coil</keyword>